<keyword evidence="2" id="KW-1185">Reference proteome</keyword>
<reference evidence="1 2" key="1">
    <citation type="submission" date="2014-07" db="EMBL/GenBank/DDBJ databases">
        <title>Comparative genomic insights into amoeba endosymbionts belonging to the families of Holosporaceae and Candidatus Midichloriaceae within Rickettsiales.</title>
        <authorList>
            <person name="Wang Z."/>
            <person name="Wu M."/>
        </authorList>
    </citation>
    <scope>NUCLEOTIDE SEQUENCE [LARGE SCALE GENOMIC DNA]</scope>
    <source>
        <strain evidence="1">PRA3</strain>
    </source>
</reference>
<protein>
    <submittedName>
        <fullName evidence="1">Transposase</fullName>
    </submittedName>
</protein>
<dbReference type="EMBL" id="CP008941">
    <property type="protein sequence ID" value="AIK96624.1"/>
    <property type="molecule type" value="Genomic_DNA"/>
</dbReference>
<accession>A0A077AXB5</accession>
<name>A0A077AXB5_9PROT</name>
<organism evidence="1 2">
    <name type="scientific">Candidatus Odyssella acanthamoebae</name>
    <dbReference type="NCBI Taxonomy" id="91604"/>
    <lineage>
        <taxon>Bacteria</taxon>
        <taxon>Pseudomonadati</taxon>
        <taxon>Pseudomonadota</taxon>
        <taxon>Alphaproteobacteria</taxon>
        <taxon>Holosporales</taxon>
        <taxon>Candidatus Paracaedibacteraceae</taxon>
        <taxon>Candidatus Odyssella</taxon>
    </lineage>
</organism>
<evidence type="ECO:0000313" key="2">
    <source>
        <dbReference type="Proteomes" id="UP000028926"/>
    </source>
</evidence>
<proteinExistence type="predicted"/>
<dbReference type="HOGENOM" id="CLU_188943_0_0_5"/>
<sequence length="73" mass="8368">MITGVIPTRRKEKCLINFRSPQGIQRILALMGKVRNLFAIEVGRYLKKASERREAFKAACNIWSEAAQELLYA</sequence>
<dbReference type="AlphaFoldDB" id="A0A077AXB5"/>
<dbReference type="KEGG" id="paca:ID47_07680"/>
<dbReference type="Proteomes" id="UP000028926">
    <property type="component" value="Chromosome"/>
</dbReference>
<gene>
    <name evidence="1" type="ORF">ID47_07680</name>
</gene>
<evidence type="ECO:0000313" key="1">
    <source>
        <dbReference type="EMBL" id="AIK96624.1"/>
    </source>
</evidence>